<keyword evidence="2" id="KW-1185">Reference proteome</keyword>
<dbReference type="EMBL" id="AZGY01000016">
    <property type="protein sequence ID" value="KZZ92058.1"/>
    <property type="molecule type" value="Genomic_DNA"/>
</dbReference>
<reference evidence="1 2" key="1">
    <citation type="journal article" date="2016" name="Genome Biol. Evol.">
        <title>Divergent and convergent evolution of fungal pathogenicity.</title>
        <authorList>
            <person name="Shang Y."/>
            <person name="Xiao G."/>
            <person name="Zheng P."/>
            <person name="Cen K."/>
            <person name="Zhan S."/>
            <person name="Wang C."/>
        </authorList>
    </citation>
    <scope>NUCLEOTIDE SEQUENCE [LARGE SCALE GENOMIC DNA]</scope>
    <source>
        <strain evidence="1 2">RCEF 2490</strain>
    </source>
</reference>
<sequence length="152" mass="17386">MTQKPRHVFMPRDDLAREQSDATVNAWEKAQLTSDSFRAVAKFIKKHRPGKAVELHKPIRGGYNVYYRPEYDDGSSIALRIPIDRHLPLRSRRLNPLGVGPLIITEYIEHTSTMSDAMADPSLAPRKDDALDPNIEEEKLEFIYTQLANVML</sequence>
<proteinExistence type="predicted"/>
<dbReference type="AlphaFoldDB" id="A0A167Z266"/>
<organism evidence="1 2">
    <name type="scientific">Moelleriella libera RCEF 2490</name>
    <dbReference type="NCBI Taxonomy" id="1081109"/>
    <lineage>
        <taxon>Eukaryota</taxon>
        <taxon>Fungi</taxon>
        <taxon>Dikarya</taxon>
        <taxon>Ascomycota</taxon>
        <taxon>Pezizomycotina</taxon>
        <taxon>Sordariomycetes</taxon>
        <taxon>Hypocreomycetidae</taxon>
        <taxon>Hypocreales</taxon>
        <taxon>Clavicipitaceae</taxon>
        <taxon>Moelleriella</taxon>
    </lineage>
</organism>
<evidence type="ECO:0008006" key="3">
    <source>
        <dbReference type="Google" id="ProtNLM"/>
    </source>
</evidence>
<comment type="caution">
    <text evidence="1">The sequence shown here is derived from an EMBL/GenBank/DDBJ whole genome shotgun (WGS) entry which is preliminary data.</text>
</comment>
<evidence type="ECO:0000313" key="1">
    <source>
        <dbReference type="EMBL" id="KZZ92058.1"/>
    </source>
</evidence>
<dbReference type="OrthoDB" id="5412996at2759"/>
<dbReference type="STRING" id="1081109.A0A167Z266"/>
<protein>
    <recommendedName>
        <fullName evidence="3">Phosphotransferase family protein</fullName>
    </recommendedName>
</protein>
<evidence type="ECO:0000313" key="2">
    <source>
        <dbReference type="Proteomes" id="UP000078544"/>
    </source>
</evidence>
<dbReference type="Proteomes" id="UP000078544">
    <property type="component" value="Unassembled WGS sequence"/>
</dbReference>
<gene>
    <name evidence="1" type="ORF">AAL_06268</name>
</gene>
<accession>A0A167Z266</accession>
<name>A0A167Z266_9HYPO</name>